<evidence type="ECO:0000313" key="2">
    <source>
        <dbReference type="Proteomes" id="UP000027446"/>
    </source>
</evidence>
<dbReference type="OrthoDB" id="118340at2"/>
<sequence length="405" mass="44350">MFLKKAVQIGKARARQAILPKPAVPGARGLRNISPDAPLVVAGMFRTYNGIGRAAKLCYEALVADGHAPLAVDLSETFFQAEQPPSVPLSAMPRTRNGTLILYANGPETQRALIALGLRRWHNWTVIGSWAWELGVAPNDWARAANHLSAIWAPSEFVRTAITPGPHKPVYRVPHHVALADDIQRRQGRFHNPEHIVQIAALADGRSSFKRKNVLGAAEIFRRAFPDDPDVRFNVKCRNLSMFPEYHQMLRAMAAEDPRIQLIEGDLSEADQQSFLFDNDILLSAHRAEGFGLTLAESMAAGRAVVATGWSGNIDFMTSESAMLVPYKLVPVDDPAGAYIDYGHAKWAEPDIGEAVQMLRALREQPELRARMGHAARDTIAQTLPQSVYSQALGRLAAGTPAPAA</sequence>
<keyword evidence="2" id="KW-1185">Reference proteome</keyword>
<proteinExistence type="predicted"/>
<organism evidence="1 2">
    <name type="scientific">Hyphomonas adhaerens MHS-3</name>
    <dbReference type="NCBI Taxonomy" id="1280949"/>
    <lineage>
        <taxon>Bacteria</taxon>
        <taxon>Pseudomonadati</taxon>
        <taxon>Pseudomonadota</taxon>
        <taxon>Alphaproteobacteria</taxon>
        <taxon>Hyphomonadales</taxon>
        <taxon>Hyphomonadaceae</taxon>
        <taxon>Hyphomonas</taxon>
    </lineage>
</organism>
<name>A0A069E6Y5_9PROT</name>
<dbReference type="PATRIC" id="fig|1280949.3.peg.1721"/>
<dbReference type="PANTHER" id="PTHR46656">
    <property type="entry name" value="PUTATIVE-RELATED"/>
    <property type="match status" value="1"/>
</dbReference>
<keyword evidence="1" id="KW-0808">Transferase</keyword>
<evidence type="ECO:0000313" key="1">
    <source>
        <dbReference type="EMBL" id="KCZ85699.1"/>
    </source>
</evidence>
<dbReference type="EMBL" id="ARYH01000001">
    <property type="protein sequence ID" value="KCZ85699.1"/>
    <property type="molecule type" value="Genomic_DNA"/>
</dbReference>
<comment type="caution">
    <text evidence="1">The sequence shown here is derived from an EMBL/GenBank/DDBJ whole genome shotgun (WGS) entry which is preliminary data.</text>
</comment>
<dbReference type="AlphaFoldDB" id="A0A069E6Y5"/>
<dbReference type="eggNOG" id="COG0438">
    <property type="taxonomic scope" value="Bacteria"/>
</dbReference>
<gene>
    <name evidence="1" type="ORF">HAD_08440</name>
</gene>
<dbReference type="Gene3D" id="3.40.50.2000">
    <property type="entry name" value="Glycogen Phosphorylase B"/>
    <property type="match status" value="1"/>
</dbReference>
<reference evidence="1 2" key="1">
    <citation type="journal article" date="2014" name="Antonie Van Leeuwenhoek">
        <title>Hyphomonas beringensis sp. nov. and Hyphomonas chukchiensis sp. nov., isolated from surface seawater of the Bering Sea and Chukchi Sea.</title>
        <authorList>
            <person name="Li C."/>
            <person name="Lai Q."/>
            <person name="Li G."/>
            <person name="Dong C."/>
            <person name="Wang J."/>
            <person name="Liao Y."/>
            <person name="Shao Z."/>
        </authorList>
    </citation>
    <scope>NUCLEOTIDE SEQUENCE [LARGE SCALE GENOMIC DNA]</scope>
    <source>
        <strain evidence="1 2">MHS-3</strain>
    </source>
</reference>
<dbReference type="SUPFAM" id="SSF53756">
    <property type="entry name" value="UDP-Glycosyltransferase/glycogen phosphorylase"/>
    <property type="match status" value="1"/>
</dbReference>
<dbReference type="RefSeq" id="WP_051596042.1">
    <property type="nucleotide sequence ID" value="NZ_ARYH01000001.1"/>
</dbReference>
<dbReference type="GO" id="GO:0016740">
    <property type="term" value="F:transferase activity"/>
    <property type="evidence" value="ECO:0007669"/>
    <property type="project" value="UniProtKB-KW"/>
</dbReference>
<accession>A0A069E6Y5</accession>
<dbReference type="PANTHER" id="PTHR46656:SF3">
    <property type="entry name" value="PUTATIVE-RELATED"/>
    <property type="match status" value="1"/>
</dbReference>
<protein>
    <submittedName>
        <fullName evidence="1">Putative glycosyl transferase</fullName>
    </submittedName>
</protein>
<dbReference type="Pfam" id="PF13692">
    <property type="entry name" value="Glyco_trans_1_4"/>
    <property type="match status" value="1"/>
</dbReference>
<dbReference type="STRING" id="1280949.HAD_08440"/>
<dbReference type="Proteomes" id="UP000027446">
    <property type="component" value="Unassembled WGS sequence"/>
</dbReference>